<protein>
    <submittedName>
        <fullName evidence="2">LSU ribosomal protein L11p (L12e),mitochondrial</fullName>
    </submittedName>
</protein>
<evidence type="ECO:0000313" key="2">
    <source>
        <dbReference type="EMBL" id="CCQ67553.1"/>
    </source>
</evidence>
<sequence>MTSNRNWRQDKLLTPYEIAKLKQSGADIHDLKGGKNASKKDLYKDEQGNIYIKLKGGIGWVSNRT</sequence>
<evidence type="ECO:0000313" key="3">
    <source>
        <dbReference type="Proteomes" id="UP000018130"/>
    </source>
</evidence>
<dbReference type="InterPro" id="IPR029110">
    <property type="entry name" value="Ntox33"/>
</dbReference>
<organism evidence="2 3">
    <name type="scientific">Crocosphaera watsonii WH 0402</name>
    <dbReference type="NCBI Taxonomy" id="1284629"/>
    <lineage>
        <taxon>Bacteria</taxon>
        <taxon>Bacillati</taxon>
        <taxon>Cyanobacteriota</taxon>
        <taxon>Cyanophyceae</taxon>
        <taxon>Oscillatoriophycideae</taxon>
        <taxon>Chroococcales</taxon>
        <taxon>Aphanothecaceae</taxon>
        <taxon>Crocosphaera</taxon>
    </lineage>
</organism>
<reference evidence="2 3" key="1">
    <citation type="submission" date="2013-01" db="EMBL/GenBank/DDBJ databases">
        <authorList>
            <person name="Bench S."/>
        </authorList>
    </citation>
    <scope>NUCLEOTIDE SEQUENCE [LARGE SCALE GENOMIC DNA]</scope>
    <source>
        <strain evidence="2 3">WH 0402</strain>
    </source>
</reference>
<proteinExistence type="predicted"/>
<accession>T2JNT2</accession>
<dbReference type="Proteomes" id="UP000018130">
    <property type="component" value="Unassembled WGS sequence"/>
</dbReference>
<reference evidence="2 3" key="2">
    <citation type="submission" date="2013-09" db="EMBL/GenBank/DDBJ databases">
        <title>Whole genome comparison of six Crocosphaera watsonii strains with differing phenotypes.</title>
        <authorList>
            <person name="Bench S.R."/>
            <person name="Heller P."/>
            <person name="Frank I."/>
            <person name="Arciniega M."/>
            <person name="Shilova I.N."/>
            <person name="Zehr J.P."/>
        </authorList>
    </citation>
    <scope>NUCLEOTIDE SEQUENCE [LARGE SCALE GENOMIC DNA]</scope>
    <source>
        <strain evidence="2 3">WH 0402</strain>
    </source>
</reference>
<keyword evidence="2" id="KW-0689">Ribosomal protein</keyword>
<dbReference type="RefSeq" id="WP_231599280.1">
    <property type="nucleotide sequence ID" value="NZ_CAQN01000614.1"/>
</dbReference>
<comment type="caution">
    <text evidence="2">The sequence shown here is derived from an EMBL/GenBank/DDBJ whole genome shotgun (WGS) entry which is preliminary data.</text>
</comment>
<name>T2JNT2_CROWT</name>
<evidence type="ECO:0000259" key="1">
    <source>
        <dbReference type="Pfam" id="PF15533"/>
    </source>
</evidence>
<dbReference type="Pfam" id="PF15533">
    <property type="entry name" value="Ntox33"/>
    <property type="match status" value="1"/>
</dbReference>
<dbReference type="EMBL" id="CAQN01000614">
    <property type="protein sequence ID" value="CCQ67553.1"/>
    <property type="molecule type" value="Genomic_DNA"/>
</dbReference>
<dbReference type="GO" id="GO:0005840">
    <property type="term" value="C:ribosome"/>
    <property type="evidence" value="ECO:0007669"/>
    <property type="project" value="UniProtKB-KW"/>
</dbReference>
<keyword evidence="2" id="KW-0687">Ribonucleoprotein</keyword>
<feature type="domain" description="Bacterial toxin 33" evidence="1">
    <location>
        <begin position="8"/>
        <end position="59"/>
    </location>
</feature>
<gene>
    <name evidence="2" type="ORF">CWATWH0402_3857</name>
</gene>
<dbReference type="AlphaFoldDB" id="T2JNT2"/>